<evidence type="ECO:0000256" key="1">
    <source>
        <dbReference type="SAM" id="MobiDB-lite"/>
    </source>
</evidence>
<dbReference type="Proteomes" id="UP000198427">
    <property type="component" value="Unassembled WGS sequence"/>
</dbReference>
<feature type="compositionally biased region" description="Acidic residues" evidence="1">
    <location>
        <begin position="49"/>
        <end position="59"/>
    </location>
</feature>
<evidence type="ECO:0000313" key="2">
    <source>
        <dbReference type="EMBL" id="SNR70627.1"/>
    </source>
</evidence>
<protein>
    <submittedName>
        <fullName evidence="2">Uncharacterized protein</fullName>
    </submittedName>
</protein>
<sequence length="74" mass="8310">MNKERWAYVKPECEATTCQTECHLLDASGNAGTIGGGPTYGEAKRQIPWDDEEEEEEPVEAVSFSSKRELSNRF</sequence>
<gene>
    <name evidence="2" type="ORF">SAMN06265364_10585</name>
</gene>
<dbReference type="KEGG" id="pje:CRM71_13615"/>
<accession>A0A2N9QRH5</accession>
<proteinExistence type="predicted"/>
<keyword evidence="3" id="KW-1185">Reference proteome</keyword>
<reference evidence="2 3" key="1">
    <citation type="submission" date="2017-06" db="EMBL/GenBank/DDBJ databases">
        <authorList>
            <person name="Varghese N."/>
            <person name="Submissions S."/>
        </authorList>
    </citation>
    <scope>NUCLEOTIDE SEQUENCE [LARGE SCALE GENOMIC DNA]</scope>
    <source>
        <strain evidence="2 3">DSM 26989</strain>
    </source>
</reference>
<dbReference type="RefSeq" id="WP_009011723.1">
    <property type="nucleotide sequence ID" value="NZ_CBDEPU010000027.1"/>
</dbReference>
<dbReference type="AlphaFoldDB" id="A0A2N9QRH5"/>
<dbReference type="EMBL" id="FZNZ01000005">
    <property type="protein sequence ID" value="SNR70627.1"/>
    <property type="molecule type" value="Genomic_DNA"/>
</dbReference>
<name>A0A2N9QRH5_9BACT</name>
<feature type="region of interest" description="Disordered" evidence="1">
    <location>
        <begin position="32"/>
        <end position="74"/>
    </location>
</feature>
<organism evidence="2 3">
    <name type="scientific">Prevotella jejuni</name>
    <dbReference type="NCBI Taxonomy" id="1177574"/>
    <lineage>
        <taxon>Bacteria</taxon>
        <taxon>Pseudomonadati</taxon>
        <taxon>Bacteroidota</taxon>
        <taxon>Bacteroidia</taxon>
        <taxon>Bacteroidales</taxon>
        <taxon>Prevotellaceae</taxon>
        <taxon>Prevotella</taxon>
    </lineage>
</organism>
<dbReference type="GeneID" id="94030372"/>
<comment type="caution">
    <text evidence="2">The sequence shown here is derived from an EMBL/GenBank/DDBJ whole genome shotgun (WGS) entry which is preliminary data.</text>
</comment>
<evidence type="ECO:0000313" key="3">
    <source>
        <dbReference type="Proteomes" id="UP000198427"/>
    </source>
</evidence>